<dbReference type="PANTHER" id="PTHR30055">
    <property type="entry name" value="HTH-TYPE TRANSCRIPTIONAL REGULATOR RUTR"/>
    <property type="match status" value="1"/>
</dbReference>
<evidence type="ECO:0000259" key="3">
    <source>
        <dbReference type="PROSITE" id="PS50977"/>
    </source>
</evidence>
<name>A0ABW7XKD1_9MICO</name>
<dbReference type="EMBL" id="JBIRYI010000007">
    <property type="protein sequence ID" value="MFI2487981.1"/>
    <property type="molecule type" value="Genomic_DNA"/>
</dbReference>
<evidence type="ECO:0000313" key="5">
    <source>
        <dbReference type="Proteomes" id="UP001611580"/>
    </source>
</evidence>
<dbReference type="InterPro" id="IPR041479">
    <property type="entry name" value="TetR_CgmR_C"/>
</dbReference>
<dbReference type="InterPro" id="IPR050109">
    <property type="entry name" value="HTH-type_TetR-like_transc_reg"/>
</dbReference>
<dbReference type="PANTHER" id="PTHR30055:SF148">
    <property type="entry name" value="TETR-FAMILY TRANSCRIPTIONAL REGULATOR"/>
    <property type="match status" value="1"/>
</dbReference>
<dbReference type="Pfam" id="PF17937">
    <property type="entry name" value="TetR_C_28"/>
    <property type="match status" value="1"/>
</dbReference>
<reference evidence="4 5" key="1">
    <citation type="submission" date="2024-10" db="EMBL/GenBank/DDBJ databases">
        <title>The Natural Products Discovery Center: Release of the First 8490 Sequenced Strains for Exploring Actinobacteria Biosynthetic Diversity.</title>
        <authorList>
            <person name="Kalkreuter E."/>
            <person name="Kautsar S.A."/>
            <person name="Yang D."/>
            <person name="Bader C.D."/>
            <person name="Teijaro C.N."/>
            <person name="Fluegel L."/>
            <person name="Davis C.M."/>
            <person name="Simpson J.R."/>
            <person name="Lauterbach L."/>
            <person name="Steele A.D."/>
            <person name="Gui C."/>
            <person name="Meng S."/>
            <person name="Li G."/>
            <person name="Viehrig K."/>
            <person name="Ye F."/>
            <person name="Su P."/>
            <person name="Kiefer A.F."/>
            <person name="Nichols A."/>
            <person name="Cepeda A.J."/>
            <person name="Yan W."/>
            <person name="Fan B."/>
            <person name="Jiang Y."/>
            <person name="Adhikari A."/>
            <person name="Zheng C.-J."/>
            <person name="Schuster L."/>
            <person name="Cowan T.M."/>
            <person name="Smanski M.J."/>
            <person name="Chevrette M.G."/>
            <person name="De Carvalho L.P.S."/>
            <person name="Shen B."/>
        </authorList>
    </citation>
    <scope>NUCLEOTIDE SEQUENCE [LARGE SCALE GENOMIC DNA]</scope>
    <source>
        <strain evidence="4 5">NPDC019481</strain>
    </source>
</reference>
<evidence type="ECO:0000256" key="2">
    <source>
        <dbReference type="PROSITE-ProRule" id="PRU00335"/>
    </source>
</evidence>
<keyword evidence="1 2" id="KW-0238">DNA-binding</keyword>
<dbReference type="Pfam" id="PF00440">
    <property type="entry name" value="TetR_N"/>
    <property type="match status" value="1"/>
</dbReference>
<dbReference type="Gene3D" id="1.10.357.10">
    <property type="entry name" value="Tetracycline Repressor, domain 2"/>
    <property type="match status" value="1"/>
</dbReference>
<dbReference type="InterPro" id="IPR001647">
    <property type="entry name" value="HTH_TetR"/>
</dbReference>
<dbReference type="RefSeq" id="WP_397405115.1">
    <property type="nucleotide sequence ID" value="NZ_JBIRYI010000007.1"/>
</dbReference>
<accession>A0ABW7XKD1</accession>
<comment type="caution">
    <text evidence="4">The sequence shown here is derived from an EMBL/GenBank/DDBJ whole genome shotgun (WGS) entry which is preliminary data.</text>
</comment>
<evidence type="ECO:0000313" key="4">
    <source>
        <dbReference type="EMBL" id="MFI2487981.1"/>
    </source>
</evidence>
<dbReference type="InterPro" id="IPR009057">
    <property type="entry name" value="Homeodomain-like_sf"/>
</dbReference>
<feature type="domain" description="HTH tetR-type" evidence="3">
    <location>
        <begin position="3"/>
        <end position="63"/>
    </location>
</feature>
<protein>
    <submittedName>
        <fullName evidence="4">TetR/AcrR family transcriptional regulator</fullName>
    </submittedName>
</protein>
<dbReference type="Proteomes" id="UP001611580">
    <property type="component" value="Unassembled WGS sequence"/>
</dbReference>
<organism evidence="4 5">
    <name type="scientific">Promicromonospora kroppenstedtii</name>
    <dbReference type="NCBI Taxonomy" id="440482"/>
    <lineage>
        <taxon>Bacteria</taxon>
        <taxon>Bacillati</taxon>
        <taxon>Actinomycetota</taxon>
        <taxon>Actinomycetes</taxon>
        <taxon>Micrococcales</taxon>
        <taxon>Promicromonosporaceae</taxon>
        <taxon>Promicromonospora</taxon>
    </lineage>
</organism>
<evidence type="ECO:0000256" key="1">
    <source>
        <dbReference type="ARBA" id="ARBA00023125"/>
    </source>
</evidence>
<dbReference type="SUPFAM" id="SSF46689">
    <property type="entry name" value="Homeodomain-like"/>
    <property type="match status" value="1"/>
</dbReference>
<feature type="DNA-binding region" description="H-T-H motif" evidence="2">
    <location>
        <begin position="26"/>
        <end position="45"/>
    </location>
</feature>
<dbReference type="SUPFAM" id="SSF48498">
    <property type="entry name" value="Tetracyclin repressor-like, C-terminal domain"/>
    <property type="match status" value="1"/>
</dbReference>
<dbReference type="InterPro" id="IPR036271">
    <property type="entry name" value="Tet_transcr_reg_TetR-rel_C_sf"/>
</dbReference>
<sequence length="182" mass="19851">MRPSNRDRILESAVRLVQREGVTAVTFDSVAAEAELTRGGIMYHFPSREGLLVAIHEHLAERWEGTLEADAGHPADELTAGERLAAYIRVSAESATRAELQLMLEAATRPEWAAPWSAVLERWAPVPDGAETDPTALSLLVARLAADGLWMFESLAYRSMPDTQRRAVAEHLARAVAEAPGA</sequence>
<gene>
    <name evidence="4" type="ORF">ACH47X_13780</name>
</gene>
<dbReference type="PROSITE" id="PS50977">
    <property type="entry name" value="HTH_TETR_2"/>
    <property type="match status" value="1"/>
</dbReference>
<keyword evidence="5" id="KW-1185">Reference proteome</keyword>
<proteinExistence type="predicted"/>
<dbReference type="PRINTS" id="PR00455">
    <property type="entry name" value="HTHTETR"/>
</dbReference>